<gene>
    <name evidence="7" type="primary">rlmD</name>
    <name evidence="7" type="ORF">E4100_04910</name>
</gene>
<dbReference type="PROSITE" id="PS51687">
    <property type="entry name" value="SAM_MT_RNA_M5U"/>
    <property type="match status" value="1"/>
</dbReference>
<dbReference type="PROSITE" id="PS01230">
    <property type="entry name" value="TRMA_1"/>
    <property type="match status" value="1"/>
</dbReference>
<dbReference type="AlphaFoldDB" id="A0A4Z0D690"/>
<dbReference type="InterPro" id="IPR030390">
    <property type="entry name" value="MeTrfase_TrmA_AS"/>
</dbReference>
<dbReference type="PANTHER" id="PTHR11061:SF30">
    <property type="entry name" value="TRNA (URACIL(54)-C(5))-METHYLTRANSFERASE"/>
    <property type="match status" value="1"/>
</dbReference>
<dbReference type="EC" id="2.1.1.190" evidence="7"/>
<protein>
    <submittedName>
        <fullName evidence="7">23S rRNA (Uracil(1939)-C(5))-methyltransferase RlmD</fullName>
        <ecNumber evidence="7">2.1.1.190</ecNumber>
    </submittedName>
</protein>
<dbReference type="PANTHER" id="PTHR11061">
    <property type="entry name" value="RNA M5U METHYLTRANSFERASE"/>
    <property type="match status" value="1"/>
</dbReference>
<accession>A0A4Z0D690</accession>
<dbReference type="SUPFAM" id="SSF53335">
    <property type="entry name" value="S-adenosyl-L-methionine-dependent methyltransferases"/>
    <property type="match status" value="1"/>
</dbReference>
<dbReference type="FunFam" id="3.40.50.150:FF:000009">
    <property type="entry name" value="23S rRNA (Uracil(1939)-C(5))-methyltransferase RlmD"/>
    <property type="match status" value="1"/>
</dbReference>
<name>A0A4Z0D690_9FIRM</name>
<dbReference type="InterPro" id="IPR012340">
    <property type="entry name" value="NA-bd_OB-fold"/>
</dbReference>
<comment type="caution">
    <text evidence="7">The sequence shown here is derived from an EMBL/GenBank/DDBJ whole genome shotgun (WGS) entry which is preliminary data.</text>
</comment>
<dbReference type="Pfam" id="PF05958">
    <property type="entry name" value="tRNA_U5-meth_tr"/>
    <property type="match status" value="1"/>
</dbReference>
<dbReference type="OrthoDB" id="9804590at2"/>
<dbReference type="Gene3D" id="3.40.50.150">
    <property type="entry name" value="Vaccinia Virus protein VP39"/>
    <property type="match status" value="1"/>
</dbReference>
<dbReference type="PROSITE" id="PS50926">
    <property type="entry name" value="TRAM"/>
    <property type="match status" value="1"/>
</dbReference>
<dbReference type="Gene3D" id="2.40.50.1070">
    <property type="match status" value="1"/>
</dbReference>
<evidence type="ECO:0000256" key="5">
    <source>
        <dbReference type="PROSITE-ProRule" id="PRU10015"/>
    </source>
</evidence>
<sequence length="457" mass="52367">MELGEKYNGEVIDFNSEGLGVVKIDNQVIFVDNCVIGDTVEFEVIEKRKNYYIGEMTNIINYSKLREKYAFDTSKLGGGVPLINLKYEEQLKWKEKKIRSDLYKTLKIEYDIEPILGMTHPFRYRNNTQIPVGIKNGEKTIGYYKRKSNEIVPIEEDILQKEIGDKIIKSIKEWMNKYNVEAFDRTNNKGVLRHIGIRTNQDSLAMVILVTHTRELPYKNELVHKLVSETGSVVSIYQNINTDDKVKYGKEFIHIFGKEYLTDFIGDVKFNISPESFFQTNSYQTEKLYDIVKKYLAPKKSDVVFDLYSGIGSIALFIANDVDKVIGIEYTKSAVKDAKRNAVENNIGNAYFYQGKVEDLLPQLQKKEGKPNKIILDPPRAGADKKTLFEIIKLNPETIVYVSCDSATLARDLKILLENGFEVKKIKPVDMFPHTTEIECVVLIQKGTKKCSLEGLI</sequence>
<dbReference type="FunFam" id="2.40.50.1070:FF:000003">
    <property type="entry name" value="23S rRNA (Uracil-5-)-methyltransferase RumA"/>
    <property type="match status" value="1"/>
</dbReference>
<feature type="binding site" evidence="4">
    <location>
        <position position="308"/>
    </location>
    <ligand>
        <name>S-adenosyl-L-methionine</name>
        <dbReference type="ChEBI" id="CHEBI:59789"/>
    </ligand>
</feature>
<feature type="binding site" evidence="4">
    <location>
        <position position="279"/>
    </location>
    <ligand>
        <name>S-adenosyl-L-methionine</name>
        <dbReference type="ChEBI" id="CHEBI:59789"/>
    </ligand>
</feature>
<feature type="domain" description="TRAM" evidence="6">
    <location>
        <begin position="1"/>
        <end position="58"/>
    </location>
</feature>
<dbReference type="EMBL" id="SRIB01000005">
    <property type="protein sequence ID" value="TFZ40413.1"/>
    <property type="molecule type" value="Genomic_DNA"/>
</dbReference>
<dbReference type="SUPFAM" id="SSF50249">
    <property type="entry name" value="Nucleic acid-binding proteins"/>
    <property type="match status" value="1"/>
</dbReference>
<dbReference type="InterPro" id="IPR029063">
    <property type="entry name" value="SAM-dependent_MTases_sf"/>
</dbReference>
<evidence type="ECO:0000313" key="8">
    <source>
        <dbReference type="Proteomes" id="UP000298381"/>
    </source>
</evidence>
<reference evidence="7 8" key="1">
    <citation type="submission" date="2019-03" db="EMBL/GenBank/DDBJ databases">
        <title>Draft genome sequence data and analysis of a Fermenting Bacterium, Soehngenia longevitae strain 1933PT, isolated from petroleum reservoir in Azerbaijan.</title>
        <authorList>
            <person name="Grouzdev D.S."/>
            <person name="Bidzhieva S.K."/>
            <person name="Sokolova D.S."/>
            <person name="Tourova T.P."/>
            <person name="Poltaraus A.B."/>
            <person name="Nazina T.N."/>
        </authorList>
    </citation>
    <scope>NUCLEOTIDE SEQUENCE [LARGE SCALE GENOMIC DNA]</scope>
    <source>
        <strain evidence="7 8">1933P</strain>
    </source>
</reference>
<dbReference type="CDD" id="cd02440">
    <property type="entry name" value="AdoMet_MTases"/>
    <property type="match status" value="1"/>
</dbReference>
<organism evidence="7 8">
    <name type="scientific">Soehngenia longivitae</name>
    <dbReference type="NCBI Taxonomy" id="2562294"/>
    <lineage>
        <taxon>Bacteria</taxon>
        <taxon>Bacillati</taxon>
        <taxon>Bacillota</taxon>
        <taxon>Tissierellia</taxon>
        <taxon>Tissierellales</taxon>
        <taxon>Tissierellaceae</taxon>
        <taxon>Soehngenia</taxon>
    </lineage>
</organism>
<keyword evidence="3 4" id="KW-0949">S-adenosyl-L-methionine</keyword>
<dbReference type="RefSeq" id="WP_135270931.1">
    <property type="nucleotide sequence ID" value="NZ_SRIB01000005.1"/>
</dbReference>
<evidence type="ECO:0000256" key="3">
    <source>
        <dbReference type="ARBA" id="ARBA00022691"/>
    </source>
</evidence>
<evidence type="ECO:0000256" key="4">
    <source>
        <dbReference type="PROSITE-ProRule" id="PRU01024"/>
    </source>
</evidence>
<comment type="similarity">
    <text evidence="4">Belongs to the class I-like SAM-binding methyltransferase superfamily. RNA M5U methyltransferase family.</text>
</comment>
<feature type="binding site" evidence="4">
    <location>
        <position position="329"/>
    </location>
    <ligand>
        <name>S-adenosyl-L-methionine</name>
        <dbReference type="ChEBI" id="CHEBI:59789"/>
    </ligand>
</feature>
<dbReference type="Proteomes" id="UP000298381">
    <property type="component" value="Unassembled WGS sequence"/>
</dbReference>
<dbReference type="GO" id="GO:0070475">
    <property type="term" value="P:rRNA base methylation"/>
    <property type="evidence" value="ECO:0007669"/>
    <property type="project" value="TreeGrafter"/>
</dbReference>
<dbReference type="NCBIfam" id="TIGR00479">
    <property type="entry name" value="rumA"/>
    <property type="match status" value="1"/>
</dbReference>
<dbReference type="InterPro" id="IPR002792">
    <property type="entry name" value="TRAM_dom"/>
</dbReference>
<dbReference type="Gene3D" id="2.40.50.140">
    <property type="entry name" value="Nucleic acid-binding proteins"/>
    <property type="match status" value="1"/>
</dbReference>
<feature type="active site" description="Nucleophile" evidence="4">
    <location>
        <position position="404"/>
    </location>
</feature>
<evidence type="ECO:0000259" key="6">
    <source>
        <dbReference type="PROSITE" id="PS50926"/>
    </source>
</evidence>
<feature type="binding site" evidence="4">
    <location>
        <position position="377"/>
    </location>
    <ligand>
        <name>S-adenosyl-L-methionine</name>
        <dbReference type="ChEBI" id="CHEBI:59789"/>
    </ligand>
</feature>
<keyword evidence="2 4" id="KW-0808">Transferase</keyword>
<dbReference type="InterPro" id="IPR010280">
    <property type="entry name" value="U5_MeTrfase_fam"/>
</dbReference>
<feature type="active site" evidence="5">
    <location>
        <position position="404"/>
    </location>
</feature>
<keyword evidence="1 4" id="KW-0489">Methyltransferase</keyword>
<evidence type="ECO:0000256" key="1">
    <source>
        <dbReference type="ARBA" id="ARBA00022603"/>
    </source>
</evidence>
<keyword evidence="8" id="KW-1185">Reference proteome</keyword>
<proteinExistence type="inferred from homology"/>
<dbReference type="GO" id="GO:0070041">
    <property type="term" value="F:rRNA (uridine-C5-)-methyltransferase activity"/>
    <property type="evidence" value="ECO:0007669"/>
    <property type="project" value="TreeGrafter"/>
</dbReference>
<evidence type="ECO:0000256" key="2">
    <source>
        <dbReference type="ARBA" id="ARBA00022679"/>
    </source>
</evidence>
<evidence type="ECO:0000313" key="7">
    <source>
        <dbReference type="EMBL" id="TFZ40413.1"/>
    </source>
</evidence>